<gene>
    <name evidence="2" type="ORF">Vbra_19429</name>
</gene>
<dbReference type="PhylomeDB" id="A0A0G4H2J3"/>
<dbReference type="Proteomes" id="UP000041254">
    <property type="component" value="Unassembled WGS sequence"/>
</dbReference>
<organism evidence="2 3">
    <name type="scientific">Vitrella brassicaformis (strain CCMP3155)</name>
    <dbReference type="NCBI Taxonomy" id="1169540"/>
    <lineage>
        <taxon>Eukaryota</taxon>
        <taxon>Sar</taxon>
        <taxon>Alveolata</taxon>
        <taxon>Colpodellida</taxon>
        <taxon>Vitrellaceae</taxon>
        <taxon>Vitrella</taxon>
    </lineage>
</organism>
<feature type="region of interest" description="Disordered" evidence="1">
    <location>
        <begin position="1"/>
        <end position="20"/>
    </location>
</feature>
<feature type="compositionally biased region" description="Basic and acidic residues" evidence="1">
    <location>
        <begin position="1"/>
        <end position="12"/>
    </location>
</feature>
<keyword evidence="3" id="KW-1185">Reference proteome</keyword>
<sequence length="542" mass="58860">MAKVRVEGRTDGNELAESGASSHKAQAIGSICSTAMEYLSKSIRIPTGLDIDCGSVNDAAQGVQDAADDAAQGLQDAGEGAAQGVQDAADDAAQGVQEGGEAVVETVGGWFRRLVPVPVADTCVPKGASIKWDEKTLSSMIGGDVTSTLEASCECFELADKILQEGLQNSFESVDYNEAVSAALTSGLKVQNCLIDLGLNVQEPDKDNVLAEIRDGRGASLYRVTELEEIDLAFYQKIVGLGAACVATGSTCDQLINEFRLYLENSADRLADEFVALKDDIVDRINTVTSAVTDRMNVLERVPQLLRKTRADLEACASETQSSVEQSSIAQLDEMAAKIERLTTLMDTVPAVLDALQAAEDFYKLMNYRETIAEAISSGRAPDLPSMVEGLKGGTKVAGAFEQVETLFADFDDVLFDVTLLESIPENQMPSGLEDCMRRRGENAFMDLDTASLAMPDLREMIDNVIVTNLEVRGGVASYSRFIDISVPMPCSRMEDKCFEVKEIGFKQCVDWPEFYECTYEKEVPLPNHHIPWVGFYLYGRS</sequence>
<evidence type="ECO:0000313" key="3">
    <source>
        <dbReference type="Proteomes" id="UP000041254"/>
    </source>
</evidence>
<dbReference type="VEuPathDB" id="CryptoDB:Vbra_19429"/>
<dbReference type="EMBL" id="CDMY01000956">
    <property type="protein sequence ID" value="CEM37864.1"/>
    <property type="molecule type" value="Genomic_DNA"/>
</dbReference>
<reference evidence="2 3" key="1">
    <citation type="submission" date="2014-11" db="EMBL/GenBank/DDBJ databases">
        <authorList>
            <person name="Zhu J."/>
            <person name="Qi W."/>
            <person name="Song R."/>
        </authorList>
    </citation>
    <scope>NUCLEOTIDE SEQUENCE [LARGE SCALE GENOMIC DNA]</scope>
</reference>
<dbReference type="AlphaFoldDB" id="A0A0G4H2J3"/>
<dbReference type="OrthoDB" id="2590365at2759"/>
<dbReference type="STRING" id="1169540.A0A0G4H2J3"/>
<accession>A0A0G4H2J3</accession>
<evidence type="ECO:0000256" key="1">
    <source>
        <dbReference type="SAM" id="MobiDB-lite"/>
    </source>
</evidence>
<evidence type="ECO:0000313" key="2">
    <source>
        <dbReference type="EMBL" id="CEM37864.1"/>
    </source>
</evidence>
<proteinExistence type="predicted"/>
<name>A0A0G4H2J3_VITBC</name>
<protein>
    <submittedName>
        <fullName evidence="2">Uncharacterized protein</fullName>
    </submittedName>
</protein>
<dbReference type="Gene3D" id="1.10.287.700">
    <property type="entry name" value="Helix hairpin bin"/>
    <property type="match status" value="1"/>
</dbReference>
<dbReference type="InParanoid" id="A0A0G4H2J3"/>